<organism evidence="1 2">
    <name type="scientific">Paxillus involutus ATCC 200175</name>
    <dbReference type="NCBI Taxonomy" id="664439"/>
    <lineage>
        <taxon>Eukaryota</taxon>
        <taxon>Fungi</taxon>
        <taxon>Dikarya</taxon>
        <taxon>Basidiomycota</taxon>
        <taxon>Agaricomycotina</taxon>
        <taxon>Agaricomycetes</taxon>
        <taxon>Agaricomycetidae</taxon>
        <taxon>Boletales</taxon>
        <taxon>Paxilineae</taxon>
        <taxon>Paxillaceae</taxon>
        <taxon>Paxillus</taxon>
    </lineage>
</organism>
<reference evidence="1 2" key="1">
    <citation type="submission" date="2014-06" db="EMBL/GenBank/DDBJ databases">
        <authorList>
            <consortium name="DOE Joint Genome Institute"/>
            <person name="Kuo A."/>
            <person name="Kohler A."/>
            <person name="Nagy L.G."/>
            <person name="Floudas D."/>
            <person name="Copeland A."/>
            <person name="Barry K.W."/>
            <person name="Cichocki N."/>
            <person name="Veneault-Fourrey C."/>
            <person name="LaButti K."/>
            <person name="Lindquist E.A."/>
            <person name="Lipzen A."/>
            <person name="Lundell T."/>
            <person name="Morin E."/>
            <person name="Murat C."/>
            <person name="Sun H."/>
            <person name="Tunlid A."/>
            <person name="Henrissat B."/>
            <person name="Grigoriev I.V."/>
            <person name="Hibbett D.S."/>
            <person name="Martin F."/>
            <person name="Nordberg H.P."/>
            <person name="Cantor M.N."/>
            <person name="Hua S.X."/>
        </authorList>
    </citation>
    <scope>NUCLEOTIDE SEQUENCE [LARGE SCALE GENOMIC DNA]</scope>
    <source>
        <strain evidence="1 2">ATCC 200175</strain>
    </source>
</reference>
<reference evidence="2" key="2">
    <citation type="submission" date="2015-01" db="EMBL/GenBank/DDBJ databases">
        <title>Evolutionary Origins and Diversification of the Mycorrhizal Mutualists.</title>
        <authorList>
            <consortium name="DOE Joint Genome Institute"/>
            <consortium name="Mycorrhizal Genomics Consortium"/>
            <person name="Kohler A."/>
            <person name="Kuo A."/>
            <person name="Nagy L.G."/>
            <person name="Floudas D."/>
            <person name="Copeland A."/>
            <person name="Barry K.W."/>
            <person name="Cichocki N."/>
            <person name="Veneault-Fourrey C."/>
            <person name="LaButti K."/>
            <person name="Lindquist E.A."/>
            <person name="Lipzen A."/>
            <person name="Lundell T."/>
            <person name="Morin E."/>
            <person name="Murat C."/>
            <person name="Riley R."/>
            <person name="Ohm R."/>
            <person name="Sun H."/>
            <person name="Tunlid A."/>
            <person name="Henrissat B."/>
            <person name="Grigoriev I.V."/>
            <person name="Hibbett D.S."/>
            <person name="Martin F."/>
        </authorList>
    </citation>
    <scope>NUCLEOTIDE SEQUENCE [LARGE SCALE GENOMIC DNA]</scope>
    <source>
        <strain evidence="2">ATCC 200175</strain>
    </source>
</reference>
<keyword evidence="2" id="KW-1185">Reference proteome</keyword>
<gene>
    <name evidence="1" type="ORF">PAXINDRAFT_21828</name>
</gene>
<evidence type="ECO:0000313" key="2">
    <source>
        <dbReference type="Proteomes" id="UP000053647"/>
    </source>
</evidence>
<dbReference type="OrthoDB" id="3183898at2759"/>
<dbReference type="HOGENOM" id="CLU_104312_1_0_1"/>
<dbReference type="EMBL" id="KN821431">
    <property type="protein sequence ID" value="KIJ04885.1"/>
    <property type="molecule type" value="Genomic_DNA"/>
</dbReference>
<sequence length="122" mass="13697">MSAFNFTIYFTGNDDPRDGGIVIGEDERPVYFEFETELIPPAQTRTTVGVQHIYSDRHPVAAFDWGADGTSLGVVTIGDREFPMALLVMSSPVPNARRFQAANGGFYDWRRVSRNPISYEVF</sequence>
<proteinExistence type="predicted"/>
<protein>
    <submittedName>
        <fullName evidence="1">Uncharacterized protein</fullName>
    </submittedName>
</protein>
<name>A0A0C9SSU0_PAXIN</name>
<dbReference type="AlphaFoldDB" id="A0A0C9SSU0"/>
<dbReference type="Proteomes" id="UP000053647">
    <property type="component" value="Unassembled WGS sequence"/>
</dbReference>
<evidence type="ECO:0000313" key="1">
    <source>
        <dbReference type="EMBL" id="KIJ04885.1"/>
    </source>
</evidence>
<accession>A0A0C9SSU0</accession>